<feature type="region of interest" description="Disordered" evidence="3">
    <location>
        <begin position="1"/>
        <end position="47"/>
    </location>
</feature>
<dbReference type="Proteomes" id="UP000807504">
    <property type="component" value="Unassembled WGS sequence"/>
</dbReference>
<keyword evidence="5" id="KW-1185">Reference proteome</keyword>
<dbReference type="PANTHER" id="PTHR24072">
    <property type="entry name" value="RHO FAMILY GTPASE"/>
    <property type="match status" value="1"/>
</dbReference>
<dbReference type="EMBL" id="JABXBU010002231">
    <property type="protein sequence ID" value="KAF8764685.1"/>
    <property type="molecule type" value="Genomic_DNA"/>
</dbReference>
<dbReference type="SMART" id="SM00173">
    <property type="entry name" value="RAS"/>
    <property type="match status" value="1"/>
</dbReference>
<dbReference type="GO" id="GO:0003924">
    <property type="term" value="F:GTPase activity"/>
    <property type="evidence" value="ECO:0007669"/>
    <property type="project" value="InterPro"/>
</dbReference>
<dbReference type="GO" id="GO:0022412">
    <property type="term" value="P:cellular process involved in reproduction in multicellular organism"/>
    <property type="evidence" value="ECO:0007669"/>
    <property type="project" value="UniProtKB-ARBA"/>
</dbReference>
<organism evidence="4 5">
    <name type="scientific">Argiope bruennichi</name>
    <name type="common">Wasp spider</name>
    <name type="synonym">Aranea bruennichi</name>
    <dbReference type="NCBI Taxonomy" id="94029"/>
    <lineage>
        <taxon>Eukaryota</taxon>
        <taxon>Metazoa</taxon>
        <taxon>Ecdysozoa</taxon>
        <taxon>Arthropoda</taxon>
        <taxon>Chelicerata</taxon>
        <taxon>Arachnida</taxon>
        <taxon>Araneae</taxon>
        <taxon>Araneomorphae</taxon>
        <taxon>Entelegynae</taxon>
        <taxon>Araneoidea</taxon>
        <taxon>Araneidae</taxon>
        <taxon>Argiope</taxon>
    </lineage>
</organism>
<dbReference type="InterPro" id="IPR003578">
    <property type="entry name" value="Small_GTPase_Rho"/>
</dbReference>
<sequence>MGKRKGTEDVEAEVEDSKKGKLDPSSEKTMEERPHESASTSETLEVETSDPKELKYYQIIVTGPVGCGKSWLVLSYLKEKFPPSQVEFLSKQYHHILPSSNETVIIWDLDSRAEFAGYRRQSYQEADIALLCFDIKKGSMEQKEGLLGKLLQPWISELDEHCRNTPIILVGLKGDLRIKPNENVFSEAEIKTAMRRYPRIKYYREVSARTDRNGVEELFKEAISSIAAQKPKVMFTQSGFEIPGCRWLI</sequence>
<evidence type="ECO:0000256" key="3">
    <source>
        <dbReference type="SAM" id="MobiDB-lite"/>
    </source>
</evidence>
<dbReference type="GO" id="GO:0035006">
    <property type="term" value="P:melanization defense response"/>
    <property type="evidence" value="ECO:0007669"/>
    <property type="project" value="UniProtKB-ARBA"/>
</dbReference>
<evidence type="ECO:0000313" key="4">
    <source>
        <dbReference type="EMBL" id="KAF8764685.1"/>
    </source>
</evidence>
<dbReference type="Gene3D" id="3.40.50.300">
    <property type="entry name" value="P-loop containing nucleotide triphosphate hydrolases"/>
    <property type="match status" value="1"/>
</dbReference>
<evidence type="ECO:0000313" key="5">
    <source>
        <dbReference type="Proteomes" id="UP000807504"/>
    </source>
</evidence>
<evidence type="ECO:0000256" key="2">
    <source>
        <dbReference type="ARBA" id="ARBA00023134"/>
    </source>
</evidence>
<feature type="compositionally biased region" description="Basic and acidic residues" evidence="3">
    <location>
        <begin position="15"/>
        <end position="36"/>
    </location>
</feature>
<dbReference type="GO" id="GO:0005525">
    <property type="term" value="F:GTP binding"/>
    <property type="evidence" value="ECO:0007669"/>
    <property type="project" value="UniProtKB-KW"/>
</dbReference>
<accession>A0A8T0E3C3</accession>
<dbReference type="InterPro" id="IPR027417">
    <property type="entry name" value="P-loop_NTPase"/>
</dbReference>
<reference evidence="4" key="2">
    <citation type="submission" date="2020-06" db="EMBL/GenBank/DDBJ databases">
        <authorList>
            <person name="Sheffer M."/>
        </authorList>
    </citation>
    <scope>NUCLEOTIDE SEQUENCE</scope>
</reference>
<dbReference type="GO" id="GO:0003006">
    <property type="term" value="P:developmental process involved in reproduction"/>
    <property type="evidence" value="ECO:0007669"/>
    <property type="project" value="UniProtKB-ARBA"/>
</dbReference>
<dbReference type="SMART" id="SM00174">
    <property type="entry name" value="RHO"/>
    <property type="match status" value="1"/>
</dbReference>
<dbReference type="Pfam" id="PF00071">
    <property type="entry name" value="Ras"/>
    <property type="match status" value="1"/>
</dbReference>
<reference evidence="4" key="1">
    <citation type="journal article" date="2020" name="bioRxiv">
        <title>Chromosome-level reference genome of the European wasp spider Argiope bruennichi: a resource for studies on range expansion and evolutionary adaptation.</title>
        <authorList>
            <person name="Sheffer M.M."/>
            <person name="Hoppe A."/>
            <person name="Krehenwinkel H."/>
            <person name="Uhl G."/>
            <person name="Kuss A.W."/>
            <person name="Jensen L."/>
            <person name="Jensen C."/>
            <person name="Gillespie R.G."/>
            <person name="Hoff K.J."/>
            <person name="Prost S."/>
        </authorList>
    </citation>
    <scope>NUCLEOTIDE SEQUENCE</scope>
</reference>
<gene>
    <name evidence="4" type="ORF">HNY73_022738</name>
</gene>
<protein>
    <submittedName>
        <fullName evidence="4">Rho-related protein racE like protein</fullName>
    </submittedName>
</protein>
<dbReference type="PROSITE" id="PS51419">
    <property type="entry name" value="RAB"/>
    <property type="match status" value="1"/>
</dbReference>
<dbReference type="GO" id="GO:0001667">
    <property type="term" value="P:ameboidal-type cell migration"/>
    <property type="evidence" value="ECO:0007669"/>
    <property type="project" value="UniProtKB-ARBA"/>
</dbReference>
<dbReference type="PRINTS" id="PR00449">
    <property type="entry name" value="RASTRNSFRMNG"/>
</dbReference>
<dbReference type="SMART" id="SM00175">
    <property type="entry name" value="RAB"/>
    <property type="match status" value="1"/>
</dbReference>
<dbReference type="SUPFAM" id="SSF52540">
    <property type="entry name" value="P-loop containing nucleoside triphosphate hydrolases"/>
    <property type="match status" value="1"/>
</dbReference>
<dbReference type="GO" id="GO:0007264">
    <property type="term" value="P:small GTPase-mediated signal transduction"/>
    <property type="evidence" value="ECO:0007669"/>
    <property type="project" value="InterPro"/>
</dbReference>
<dbReference type="InterPro" id="IPR001806">
    <property type="entry name" value="Small_GTPase"/>
</dbReference>
<dbReference type="GO" id="GO:0035099">
    <property type="term" value="P:hemocyte migration"/>
    <property type="evidence" value="ECO:0007669"/>
    <property type="project" value="UniProtKB-ARBA"/>
</dbReference>
<dbReference type="AlphaFoldDB" id="A0A8T0E3C3"/>
<keyword evidence="1" id="KW-0547">Nucleotide-binding</keyword>
<evidence type="ECO:0000256" key="1">
    <source>
        <dbReference type="ARBA" id="ARBA00022741"/>
    </source>
</evidence>
<proteinExistence type="predicted"/>
<comment type="caution">
    <text evidence="4">The sequence shown here is derived from an EMBL/GenBank/DDBJ whole genome shotgun (WGS) entry which is preliminary data.</text>
</comment>
<keyword evidence="2" id="KW-0342">GTP-binding</keyword>
<name>A0A8T0E3C3_ARGBR</name>